<evidence type="ECO:0000313" key="1">
    <source>
        <dbReference type="EMBL" id="PKU21998.1"/>
    </source>
</evidence>
<keyword evidence="2" id="KW-1185">Reference proteome</keyword>
<gene>
    <name evidence="1" type="ORF">CWS72_24140</name>
</gene>
<reference evidence="2" key="1">
    <citation type="submission" date="2017-12" db="EMBL/GenBank/DDBJ databases">
        <title>Draft genome sequence of Telmatospirillum siberiense 26-4b1T, an acidotolerant peatland alphaproteobacterium potentially involved in sulfur cycling.</title>
        <authorList>
            <person name="Hausmann B."/>
            <person name="Pjevac P."/>
            <person name="Schreck K."/>
            <person name="Herbold C.W."/>
            <person name="Daims H."/>
            <person name="Wagner M."/>
            <person name="Pester M."/>
            <person name="Loy A."/>
        </authorList>
    </citation>
    <scope>NUCLEOTIDE SEQUENCE [LARGE SCALE GENOMIC DNA]</scope>
    <source>
        <strain evidence="2">26-4b1</strain>
    </source>
</reference>
<name>A0A2N3PNL9_9PROT</name>
<dbReference type="AlphaFoldDB" id="A0A2N3PNL9"/>
<dbReference type="Proteomes" id="UP000233293">
    <property type="component" value="Unassembled WGS sequence"/>
</dbReference>
<accession>A0A2N3PNL9</accession>
<protein>
    <submittedName>
        <fullName evidence="1">Uncharacterized protein</fullName>
    </submittedName>
</protein>
<comment type="caution">
    <text evidence="1">The sequence shown here is derived from an EMBL/GenBank/DDBJ whole genome shotgun (WGS) entry which is preliminary data.</text>
</comment>
<sequence length="125" mass="13181">MSAANDTIVNAAPLPIGASGALASMDNLFDLVLPTAVPRRVDDCLCLDGLGIRIQWTEATCRWSLLRDIQAIDASGRSLAVTVVEAEYGADDLPRIIIDTGSLLARLQIINEIDGMTAGELTATA</sequence>
<organism evidence="1 2">
    <name type="scientific">Telmatospirillum siberiense</name>
    <dbReference type="NCBI Taxonomy" id="382514"/>
    <lineage>
        <taxon>Bacteria</taxon>
        <taxon>Pseudomonadati</taxon>
        <taxon>Pseudomonadota</taxon>
        <taxon>Alphaproteobacteria</taxon>
        <taxon>Rhodospirillales</taxon>
        <taxon>Rhodospirillaceae</taxon>
        <taxon>Telmatospirillum</taxon>
    </lineage>
</organism>
<proteinExistence type="predicted"/>
<dbReference type="EMBL" id="PIUM01000040">
    <property type="protein sequence ID" value="PKU21998.1"/>
    <property type="molecule type" value="Genomic_DNA"/>
</dbReference>
<evidence type="ECO:0000313" key="2">
    <source>
        <dbReference type="Proteomes" id="UP000233293"/>
    </source>
</evidence>